<evidence type="ECO:0000313" key="1">
    <source>
        <dbReference type="EMBL" id="SNS98554.1"/>
    </source>
</evidence>
<protein>
    <submittedName>
        <fullName evidence="1">Uncharacterized protein</fullName>
    </submittedName>
</protein>
<reference evidence="2" key="1">
    <citation type="submission" date="2017-06" db="EMBL/GenBank/DDBJ databases">
        <authorList>
            <person name="Varghese N."/>
            <person name="Submissions S."/>
        </authorList>
    </citation>
    <scope>NUCLEOTIDE SEQUENCE [LARGE SCALE GENOMIC DNA]</scope>
    <source>
        <strain evidence="2">LNB2</strain>
    </source>
</reference>
<organism evidence="1 2">
    <name type="scientific">Edaphosphingomonas laterariae</name>
    <dbReference type="NCBI Taxonomy" id="861865"/>
    <lineage>
        <taxon>Bacteria</taxon>
        <taxon>Pseudomonadati</taxon>
        <taxon>Pseudomonadota</taxon>
        <taxon>Alphaproteobacteria</taxon>
        <taxon>Sphingomonadales</taxon>
        <taxon>Rhizorhabdaceae</taxon>
        <taxon>Edaphosphingomonas</taxon>
    </lineage>
</organism>
<dbReference type="EMBL" id="FZOS01000028">
    <property type="protein sequence ID" value="SNS98554.1"/>
    <property type="molecule type" value="Genomic_DNA"/>
</dbReference>
<gene>
    <name evidence="1" type="ORF">SAMN06295912_12825</name>
</gene>
<proteinExistence type="predicted"/>
<evidence type="ECO:0000313" key="2">
    <source>
        <dbReference type="Proteomes" id="UP000198281"/>
    </source>
</evidence>
<sequence length="125" mass="14351">MGLDMYAYTAPANLFERDVDFDIDIFPAEARLHYWRKHPDLHGWMEELYYAKGGSSENFNRVPVALTSSDLDELELAIRRNALPITQGFFFGKSDGSEAEDDLAFIEKARKAIADELDVFYTSCW</sequence>
<name>A0A239J1M7_9SPHN</name>
<dbReference type="Proteomes" id="UP000198281">
    <property type="component" value="Unassembled WGS sequence"/>
</dbReference>
<dbReference type="AlphaFoldDB" id="A0A239J1M7"/>
<accession>A0A239J1M7</accession>
<dbReference type="OrthoDB" id="6039430at2"/>
<dbReference type="RefSeq" id="WP_089220850.1">
    <property type="nucleotide sequence ID" value="NZ_FZOS01000028.1"/>
</dbReference>
<keyword evidence="2" id="KW-1185">Reference proteome</keyword>